<accession>A0A4R1QWK4</accession>
<feature type="transmembrane region" description="Helical" evidence="7">
    <location>
        <begin position="96"/>
        <end position="119"/>
    </location>
</feature>
<dbReference type="AlphaFoldDB" id="A0A4R1QWK4"/>
<dbReference type="Pfam" id="PF07690">
    <property type="entry name" value="MFS_1"/>
    <property type="match status" value="1"/>
</dbReference>
<keyword evidence="2" id="KW-0813">Transport</keyword>
<evidence type="ECO:0000313" key="9">
    <source>
        <dbReference type="EMBL" id="TCL55544.1"/>
    </source>
</evidence>
<dbReference type="InterPro" id="IPR050171">
    <property type="entry name" value="MFS_Transporters"/>
</dbReference>
<reference evidence="9 10" key="1">
    <citation type="submission" date="2019-03" db="EMBL/GenBank/DDBJ databases">
        <title>Genomic Encyclopedia of Type Strains, Phase IV (KMG-IV): sequencing the most valuable type-strain genomes for metagenomic binning, comparative biology and taxonomic classification.</title>
        <authorList>
            <person name="Goeker M."/>
        </authorList>
    </citation>
    <scope>NUCLEOTIDE SEQUENCE [LARGE SCALE GENOMIC DNA]</scope>
    <source>
        <strain evidence="9 10">DSM 100451</strain>
    </source>
</reference>
<dbReference type="RefSeq" id="WP_058967156.1">
    <property type="nucleotide sequence ID" value="NZ_CABKVM010000019.1"/>
</dbReference>
<dbReference type="GO" id="GO:0022857">
    <property type="term" value="F:transmembrane transporter activity"/>
    <property type="evidence" value="ECO:0007669"/>
    <property type="project" value="InterPro"/>
</dbReference>
<evidence type="ECO:0000256" key="6">
    <source>
        <dbReference type="ARBA" id="ARBA00023136"/>
    </source>
</evidence>
<comment type="subcellular location">
    <subcellularLocation>
        <location evidence="1">Cell membrane</location>
        <topology evidence="1">Multi-pass membrane protein</topology>
    </subcellularLocation>
</comment>
<feature type="transmembrane region" description="Helical" evidence="7">
    <location>
        <begin position="289"/>
        <end position="309"/>
    </location>
</feature>
<proteinExistence type="predicted"/>
<evidence type="ECO:0000256" key="7">
    <source>
        <dbReference type="SAM" id="Phobius"/>
    </source>
</evidence>
<dbReference type="PANTHER" id="PTHR23517:SF3">
    <property type="entry name" value="INTEGRAL MEMBRANE TRANSPORT PROTEIN"/>
    <property type="match status" value="1"/>
</dbReference>
<feature type="transmembrane region" description="Helical" evidence="7">
    <location>
        <begin position="201"/>
        <end position="218"/>
    </location>
</feature>
<feature type="transmembrane region" description="Helical" evidence="7">
    <location>
        <begin position="71"/>
        <end position="90"/>
    </location>
</feature>
<organism evidence="9 10">
    <name type="scientific">Allofournierella massiliensis</name>
    <dbReference type="NCBI Taxonomy" id="1650663"/>
    <lineage>
        <taxon>Bacteria</taxon>
        <taxon>Bacillati</taxon>
        <taxon>Bacillota</taxon>
        <taxon>Clostridia</taxon>
        <taxon>Eubacteriales</taxon>
        <taxon>Oscillospiraceae</taxon>
        <taxon>Allofournierella</taxon>
    </lineage>
</organism>
<feature type="domain" description="Major facilitator superfamily (MFS) profile" evidence="8">
    <location>
        <begin position="1"/>
        <end position="380"/>
    </location>
</feature>
<sequence>MKHTPLKVAISAICFVNLLYMIPSVAVSGMVAAFPDQPQNKVLLLLTLPNLTGIAGIVAEPWMERWFSRRTLSITALAVFFASGLASFVLRENLPALIAASVIMGAAYGMQAALYPLLVNDGFQGEERSQVMGLVSGMLQLGRVAATLVGGMLARRGWYNVYLCFLAVLIPLVLAVLFLPRQSHSEQLRQQDGDWFSFSETVRLAVEGFAFAALFFMVNTHLSLYVEGYGLGDTALTGLISALGCVLAGLISTGFAWFERRTGRFTMTWAFGILGVLYLAGGLWISLPGAVLCVAGAFLGMGLFSPNLMLGFSRCAGPRRLAAVTAMVLTVVNVGYFASPYITGFLAGFVGESPADVFRVAGMLGLVCAVGSAVTSCRPGVSLPAAEKEKG</sequence>
<feature type="transmembrane region" description="Helical" evidence="7">
    <location>
        <begin position="321"/>
        <end position="338"/>
    </location>
</feature>
<dbReference type="PROSITE" id="PS50850">
    <property type="entry name" value="MFS"/>
    <property type="match status" value="1"/>
</dbReference>
<evidence type="ECO:0000256" key="1">
    <source>
        <dbReference type="ARBA" id="ARBA00004651"/>
    </source>
</evidence>
<feature type="transmembrane region" description="Helical" evidence="7">
    <location>
        <begin position="265"/>
        <end position="283"/>
    </location>
</feature>
<protein>
    <submittedName>
        <fullName evidence="9">Putative MFS family arabinose efflux permease</fullName>
    </submittedName>
</protein>
<dbReference type="PANTHER" id="PTHR23517">
    <property type="entry name" value="RESISTANCE PROTEIN MDTM, PUTATIVE-RELATED-RELATED"/>
    <property type="match status" value="1"/>
</dbReference>
<name>A0A4R1QWK4_9FIRM</name>
<feature type="transmembrane region" description="Helical" evidence="7">
    <location>
        <begin position="159"/>
        <end position="180"/>
    </location>
</feature>
<feature type="transmembrane region" description="Helical" evidence="7">
    <location>
        <begin position="358"/>
        <end position="381"/>
    </location>
</feature>
<evidence type="ECO:0000256" key="3">
    <source>
        <dbReference type="ARBA" id="ARBA00022475"/>
    </source>
</evidence>
<evidence type="ECO:0000259" key="8">
    <source>
        <dbReference type="PROSITE" id="PS50850"/>
    </source>
</evidence>
<gene>
    <name evidence="9" type="ORF">EDD77_11658</name>
</gene>
<evidence type="ECO:0000256" key="2">
    <source>
        <dbReference type="ARBA" id="ARBA00022448"/>
    </source>
</evidence>
<dbReference type="EMBL" id="SLUM01000016">
    <property type="protein sequence ID" value="TCL55544.1"/>
    <property type="molecule type" value="Genomic_DNA"/>
</dbReference>
<dbReference type="SUPFAM" id="SSF103473">
    <property type="entry name" value="MFS general substrate transporter"/>
    <property type="match status" value="1"/>
</dbReference>
<dbReference type="Gene3D" id="1.20.1250.20">
    <property type="entry name" value="MFS general substrate transporter like domains"/>
    <property type="match status" value="1"/>
</dbReference>
<keyword evidence="3" id="KW-1003">Cell membrane</keyword>
<keyword evidence="5 7" id="KW-1133">Transmembrane helix</keyword>
<feature type="transmembrane region" description="Helical" evidence="7">
    <location>
        <begin position="131"/>
        <end position="153"/>
    </location>
</feature>
<feature type="transmembrane region" description="Helical" evidence="7">
    <location>
        <begin position="12"/>
        <end position="34"/>
    </location>
</feature>
<comment type="caution">
    <text evidence="9">The sequence shown here is derived from an EMBL/GenBank/DDBJ whole genome shotgun (WGS) entry which is preliminary data.</text>
</comment>
<keyword evidence="4 7" id="KW-0812">Transmembrane</keyword>
<feature type="transmembrane region" description="Helical" evidence="7">
    <location>
        <begin position="40"/>
        <end position="59"/>
    </location>
</feature>
<dbReference type="InterPro" id="IPR011701">
    <property type="entry name" value="MFS"/>
</dbReference>
<keyword evidence="6 7" id="KW-0472">Membrane</keyword>
<evidence type="ECO:0000256" key="4">
    <source>
        <dbReference type="ARBA" id="ARBA00022692"/>
    </source>
</evidence>
<evidence type="ECO:0000313" key="10">
    <source>
        <dbReference type="Proteomes" id="UP000295184"/>
    </source>
</evidence>
<evidence type="ECO:0000256" key="5">
    <source>
        <dbReference type="ARBA" id="ARBA00022989"/>
    </source>
</evidence>
<feature type="transmembrane region" description="Helical" evidence="7">
    <location>
        <begin position="238"/>
        <end position="258"/>
    </location>
</feature>
<dbReference type="Proteomes" id="UP000295184">
    <property type="component" value="Unassembled WGS sequence"/>
</dbReference>
<dbReference type="STRING" id="1650663.GCA_001486665_03570"/>
<dbReference type="InterPro" id="IPR036259">
    <property type="entry name" value="MFS_trans_sf"/>
</dbReference>
<dbReference type="GO" id="GO:0005886">
    <property type="term" value="C:plasma membrane"/>
    <property type="evidence" value="ECO:0007669"/>
    <property type="project" value="UniProtKB-SubCell"/>
</dbReference>
<dbReference type="InterPro" id="IPR020846">
    <property type="entry name" value="MFS_dom"/>
</dbReference>